<dbReference type="GO" id="GO:0016705">
    <property type="term" value="F:oxidoreductase activity, acting on paired donors, with incorporation or reduction of molecular oxygen"/>
    <property type="evidence" value="ECO:0007669"/>
    <property type="project" value="InterPro"/>
</dbReference>
<dbReference type="InterPro" id="IPR017972">
    <property type="entry name" value="Cyt_P450_CS"/>
</dbReference>
<evidence type="ECO:0000256" key="8">
    <source>
        <dbReference type="RuleBase" id="RU000461"/>
    </source>
</evidence>
<evidence type="ECO:0000256" key="6">
    <source>
        <dbReference type="ARBA" id="ARBA00023033"/>
    </source>
</evidence>
<gene>
    <name evidence="9" type="ORF">HELGO_WM28778</name>
</gene>
<dbReference type="Pfam" id="PF00067">
    <property type="entry name" value="p450"/>
    <property type="match status" value="1"/>
</dbReference>
<accession>A0A6S6S1F6</accession>
<dbReference type="InterPro" id="IPR001128">
    <property type="entry name" value="Cyt_P450"/>
</dbReference>
<evidence type="ECO:0000256" key="7">
    <source>
        <dbReference type="PIRSR" id="PIRSR602401-1"/>
    </source>
</evidence>
<dbReference type="CDD" id="cd20620">
    <property type="entry name" value="CYP132-like"/>
    <property type="match status" value="1"/>
</dbReference>
<keyword evidence="4 8" id="KW-0560">Oxidoreductase</keyword>
<comment type="cofactor">
    <cofactor evidence="7">
        <name>heme</name>
        <dbReference type="ChEBI" id="CHEBI:30413"/>
    </cofactor>
</comment>
<proteinExistence type="inferred from homology"/>
<dbReference type="GO" id="GO:0004497">
    <property type="term" value="F:monooxygenase activity"/>
    <property type="evidence" value="ECO:0007669"/>
    <property type="project" value="UniProtKB-KW"/>
</dbReference>
<dbReference type="PRINTS" id="PR00385">
    <property type="entry name" value="P450"/>
</dbReference>
<evidence type="ECO:0000256" key="2">
    <source>
        <dbReference type="ARBA" id="ARBA00022617"/>
    </source>
</evidence>
<name>A0A6S6S1F6_9BACT</name>
<keyword evidence="5 7" id="KW-0408">Iron</keyword>
<dbReference type="Gene3D" id="1.10.630.10">
    <property type="entry name" value="Cytochrome P450"/>
    <property type="match status" value="1"/>
</dbReference>
<keyword evidence="6 8" id="KW-0503">Monooxygenase</keyword>
<dbReference type="EMBL" id="CACVAQ010000021">
    <property type="protein sequence ID" value="CAA6799132.1"/>
    <property type="molecule type" value="Genomic_DNA"/>
</dbReference>
<evidence type="ECO:0000256" key="5">
    <source>
        <dbReference type="ARBA" id="ARBA00023004"/>
    </source>
</evidence>
<sequence length="444" mass="51200">MKEVPLIPADHWFFRNSLVLLKDPLAFVISNFEEYGDIYNVNSTIFTIYITANPEHIQEILVTNKKNYPKSDDYKVLKHSLGNGLLTSEGDFWKKQRRIIQPAFYKDSMNKLLDIMLASTLKAVEALKSKTQIELTDEMHFLTLDIVTQCLFGTELKTDSAKIQKAITVENEYLAGRIMKPLQAPFWVPTSKNRAYRKARSYSSSLILDIIKERQENPSEHHDLLSMLMGTEDADTGEKMSNQQLKDESITIFVAGHETTANALSWTFYLLSQHPEKLQLLQNEIDRVLQGSPPDFKSLRALHYTQMVLEESMRLYPPAWTIGRKVGCDTNMNGYEIKKDSRLILDVFTLHRHPDHWENPMAFEPERFEPEQKKQRHKYAYIPFGAGQRMCVGNSFAMMEMQVVLVLFLQHFKLTLAKDAPEVVPEPLITLRPKNGILMDISAR</sequence>
<reference evidence="9" key="1">
    <citation type="submission" date="2020-01" db="EMBL/GenBank/DDBJ databases">
        <authorList>
            <person name="Meier V. D."/>
            <person name="Meier V D."/>
        </authorList>
    </citation>
    <scope>NUCLEOTIDE SEQUENCE</scope>
    <source>
        <strain evidence="9">HLG_WM_MAG_10</strain>
    </source>
</reference>
<dbReference type="GO" id="GO:0020037">
    <property type="term" value="F:heme binding"/>
    <property type="evidence" value="ECO:0007669"/>
    <property type="project" value="InterPro"/>
</dbReference>
<dbReference type="InterPro" id="IPR050196">
    <property type="entry name" value="Cytochrome_P450_Monoox"/>
</dbReference>
<feature type="binding site" description="axial binding residue" evidence="7">
    <location>
        <position position="391"/>
    </location>
    <ligand>
        <name>heme</name>
        <dbReference type="ChEBI" id="CHEBI:30413"/>
    </ligand>
    <ligandPart>
        <name>Fe</name>
        <dbReference type="ChEBI" id="CHEBI:18248"/>
    </ligandPart>
</feature>
<keyword evidence="2 7" id="KW-0349">Heme</keyword>
<evidence type="ECO:0000256" key="1">
    <source>
        <dbReference type="ARBA" id="ARBA00010617"/>
    </source>
</evidence>
<dbReference type="PANTHER" id="PTHR24291">
    <property type="entry name" value="CYTOCHROME P450 FAMILY 4"/>
    <property type="match status" value="1"/>
</dbReference>
<dbReference type="PROSITE" id="PS00086">
    <property type="entry name" value="CYTOCHROME_P450"/>
    <property type="match status" value="1"/>
</dbReference>
<evidence type="ECO:0000256" key="4">
    <source>
        <dbReference type="ARBA" id="ARBA00023002"/>
    </source>
</evidence>
<dbReference type="AlphaFoldDB" id="A0A6S6S1F6"/>
<dbReference type="PANTHER" id="PTHR24291:SF50">
    <property type="entry name" value="BIFUNCTIONAL ALBAFLAVENONE MONOOXYGENASE_TERPENE SYNTHASE"/>
    <property type="match status" value="1"/>
</dbReference>
<dbReference type="GO" id="GO:0005506">
    <property type="term" value="F:iron ion binding"/>
    <property type="evidence" value="ECO:0007669"/>
    <property type="project" value="InterPro"/>
</dbReference>
<dbReference type="SUPFAM" id="SSF48264">
    <property type="entry name" value="Cytochrome P450"/>
    <property type="match status" value="1"/>
</dbReference>
<evidence type="ECO:0000313" key="9">
    <source>
        <dbReference type="EMBL" id="CAA6799132.1"/>
    </source>
</evidence>
<dbReference type="InterPro" id="IPR036396">
    <property type="entry name" value="Cyt_P450_sf"/>
</dbReference>
<evidence type="ECO:0000256" key="3">
    <source>
        <dbReference type="ARBA" id="ARBA00022723"/>
    </source>
</evidence>
<dbReference type="PRINTS" id="PR00463">
    <property type="entry name" value="EP450I"/>
</dbReference>
<organism evidence="9">
    <name type="scientific">uncultured Aureispira sp</name>
    <dbReference type="NCBI Taxonomy" id="1331704"/>
    <lineage>
        <taxon>Bacteria</taxon>
        <taxon>Pseudomonadati</taxon>
        <taxon>Bacteroidota</taxon>
        <taxon>Saprospiria</taxon>
        <taxon>Saprospirales</taxon>
        <taxon>Saprospiraceae</taxon>
        <taxon>Aureispira</taxon>
        <taxon>environmental samples</taxon>
    </lineage>
</organism>
<dbReference type="InterPro" id="IPR002401">
    <property type="entry name" value="Cyt_P450_E_grp-I"/>
</dbReference>
<comment type="similarity">
    <text evidence="1 8">Belongs to the cytochrome P450 family.</text>
</comment>
<protein>
    <submittedName>
        <fullName evidence="9">Cytochrome P450</fullName>
    </submittedName>
</protein>
<keyword evidence="3 7" id="KW-0479">Metal-binding</keyword>